<dbReference type="Proteomes" id="UP000003856">
    <property type="component" value="Unassembled WGS sequence"/>
</dbReference>
<proteinExistence type="predicted"/>
<name>C5T906_ACIDE</name>
<dbReference type="PATRIC" id="fig|573060.9.peg.1632"/>
<evidence type="ECO:0000313" key="2">
    <source>
        <dbReference type="EMBL" id="EER59046.1"/>
    </source>
</evidence>
<gene>
    <name evidence="2" type="ORF">AcdelDRAFT_3386</name>
</gene>
<dbReference type="AlphaFoldDB" id="C5T906"/>
<reference evidence="2 3" key="1">
    <citation type="submission" date="2009-05" db="EMBL/GenBank/DDBJ databases">
        <title>The draft genome of Acidovorax delafieldii 2AN.</title>
        <authorList>
            <consortium name="US DOE Joint Genome Institute (JGI-PGF)"/>
            <person name="Lucas S."/>
            <person name="Copeland A."/>
            <person name="Lapidus A."/>
            <person name="Glavina del Rio T."/>
            <person name="Tice H."/>
            <person name="Bruce D."/>
            <person name="Goodwin L."/>
            <person name="Pitluck S."/>
            <person name="Larimer F."/>
            <person name="Land M.L."/>
            <person name="Hauser L."/>
            <person name="Shelobolina E.S."/>
            <person name="Picardal F."/>
            <person name="Roden E."/>
            <person name="Emerson D."/>
        </authorList>
    </citation>
    <scope>NUCLEOTIDE SEQUENCE [LARGE SCALE GENOMIC DNA]</scope>
    <source>
        <strain evidence="2 3">2AN</strain>
    </source>
</reference>
<accession>C5T906</accession>
<dbReference type="Pfam" id="PF06832">
    <property type="entry name" value="BiPBP_C"/>
    <property type="match status" value="1"/>
</dbReference>
<evidence type="ECO:0000313" key="3">
    <source>
        <dbReference type="Proteomes" id="UP000003856"/>
    </source>
</evidence>
<protein>
    <submittedName>
        <fullName evidence="2">Penicillin-binding protein, transglycosylase and transpeptidase</fullName>
    </submittedName>
</protein>
<keyword evidence="3" id="KW-1185">Reference proteome</keyword>
<sequence>MDGWPLGQGADVAWLPWPGRHVVQLTDARGAVLDEVRIEVRGAGVAAGGAGAR</sequence>
<organism evidence="2 3">
    <name type="scientific">Acidovorax delafieldii 2AN</name>
    <dbReference type="NCBI Taxonomy" id="573060"/>
    <lineage>
        <taxon>Bacteria</taxon>
        <taxon>Pseudomonadati</taxon>
        <taxon>Pseudomonadota</taxon>
        <taxon>Betaproteobacteria</taxon>
        <taxon>Burkholderiales</taxon>
        <taxon>Comamonadaceae</taxon>
        <taxon>Acidovorax</taxon>
    </lineage>
</organism>
<dbReference type="InterPro" id="IPR009647">
    <property type="entry name" value="PBP_C"/>
</dbReference>
<comment type="caution">
    <text evidence="2">The sequence shown here is derived from an EMBL/GenBank/DDBJ whole genome shotgun (WGS) entry which is preliminary data.</text>
</comment>
<evidence type="ECO:0000259" key="1">
    <source>
        <dbReference type="Pfam" id="PF06832"/>
    </source>
</evidence>
<dbReference type="RefSeq" id="WP_005798882.1">
    <property type="nucleotide sequence ID" value="NZ_ACQT01000169.1"/>
</dbReference>
<dbReference type="OrthoDB" id="9766909at2"/>
<feature type="domain" description="Penicillin-binding C-terminal" evidence="1">
    <location>
        <begin position="1"/>
        <end position="38"/>
    </location>
</feature>
<dbReference type="EMBL" id="ACQT01000169">
    <property type="protein sequence ID" value="EER59046.1"/>
    <property type="molecule type" value="Genomic_DNA"/>
</dbReference>